<dbReference type="EMBL" id="ML178887">
    <property type="protein sequence ID" value="TFK95408.1"/>
    <property type="molecule type" value="Genomic_DNA"/>
</dbReference>
<organism evidence="1 2">
    <name type="scientific">Pterulicium gracile</name>
    <dbReference type="NCBI Taxonomy" id="1884261"/>
    <lineage>
        <taxon>Eukaryota</taxon>
        <taxon>Fungi</taxon>
        <taxon>Dikarya</taxon>
        <taxon>Basidiomycota</taxon>
        <taxon>Agaricomycotina</taxon>
        <taxon>Agaricomycetes</taxon>
        <taxon>Agaricomycetidae</taxon>
        <taxon>Agaricales</taxon>
        <taxon>Pleurotineae</taxon>
        <taxon>Pterulaceae</taxon>
        <taxon>Pterulicium</taxon>
    </lineage>
</organism>
<gene>
    <name evidence="1" type="ORF">BDV98DRAFT_577821</name>
</gene>
<accession>A0A5C3Q5C3</accession>
<evidence type="ECO:0000313" key="2">
    <source>
        <dbReference type="Proteomes" id="UP000305067"/>
    </source>
</evidence>
<evidence type="ECO:0000313" key="1">
    <source>
        <dbReference type="EMBL" id="TFK95408.1"/>
    </source>
</evidence>
<name>A0A5C3Q5C3_9AGAR</name>
<protein>
    <submittedName>
        <fullName evidence="1">Uncharacterized protein</fullName>
    </submittedName>
</protein>
<dbReference type="Proteomes" id="UP000305067">
    <property type="component" value="Unassembled WGS sequence"/>
</dbReference>
<reference evidence="1 2" key="1">
    <citation type="journal article" date="2019" name="Nat. Ecol. Evol.">
        <title>Megaphylogeny resolves global patterns of mushroom evolution.</title>
        <authorList>
            <person name="Varga T."/>
            <person name="Krizsan K."/>
            <person name="Foldi C."/>
            <person name="Dima B."/>
            <person name="Sanchez-Garcia M."/>
            <person name="Sanchez-Ramirez S."/>
            <person name="Szollosi G.J."/>
            <person name="Szarkandi J.G."/>
            <person name="Papp V."/>
            <person name="Albert L."/>
            <person name="Andreopoulos W."/>
            <person name="Angelini C."/>
            <person name="Antonin V."/>
            <person name="Barry K.W."/>
            <person name="Bougher N.L."/>
            <person name="Buchanan P."/>
            <person name="Buyck B."/>
            <person name="Bense V."/>
            <person name="Catcheside P."/>
            <person name="Chovatia M."/>
            <person name="Cooper J."/>
            <person name="Damon W."/>
            <person name="Desjardin D."/>
            <person name="Finy P."/>
            <person name="Geml J."/>
            <person name="Haridas S."/>
            <person name="Hughes K."/>
            <person name="Justo A."/>
            <person name="Karasinski D."/>
            <person name="Kautmanova I."/>
            <person name="Kiss B."/>
            <person name="Kocsube S."/>
            <person name="Kotiranta H."/>
            <person name="LaButti K.M."/>
            <person name="Lechner B.E."/>
            <person name="Liimatainen K."/>
            <person name="Lipzen A."/>
            <person name="Lukacs Z."/>
            <person name="Mihaltcheva S."/>
            <person name="Morgado L.N."/>
            <person name="Niskanen T."/>
            <person name="Noordeloos M.E."/>
            <person name="Ohm R.A."/>
            <person name="Ortiz-Santana B."/>
            <person name="Ovrebo C."/>
            <person name="Racz N."/>
            <person name="Riley R."/>
            <person name="Savchenko A."/>
            <person name="Shiryaev A."/>
            <person name="Soop K."/>
            <person name="Spirin V."/>
            <person name="Szebenyi C."/>
            <person name="Tomsovsky M."/>
            <person name="Tulloss R.E."/>
            <person name="Uehling J."/>
            <person name="Grigoriev I.V."/>
            <person name="Vagvolgyi C."/>
            <person name="Papp T."/>
            <person name="Martin F.M."/>
            <person name="Miettinen O."/>
            <person name="Hibbett D.S."/>
            <person name="Nagy L.G."/>
        </authorList>
    </citation>
    <scope>NUCLEOTIDE SEQUENCE [LARGE SCALE GENOMIC DNA]</scope>
    <source>
        <strain evidence="1 2">CBS 309.79</strain>
    </source>
</reference>
<sequence length="110" mass="12168">MLALQLFADDFRTSSDAALAESLHTQTAGAMHADRVLAIQTDAKEKNAAVDAEFARRLGEMEKRRDSTMTDGLDAEFPHAIVFISFSHLTSSTQYHALLEFSHALLTQSR</sequence>
<dbReference type="AlphaFoldDB" id="A0A5C3Q5C3"/>
<keyword evidence="2" id="KW-1185">Reference proteome</keyword>
<proteinExistence type="predicted"/>